<reference evidence="2 3" key="1">
    <citation type="submission" date="2019-03" db="EMBL/GenBank/DDBJ databases">
        <title>Genomic Encyclopedia of Type Strains, Phase IV (KMG-IV): sequencing the most valuable type-strain genomes for metagenomic binning, comparative biology and taxonomic classification.</title>
        <authorList>
            <person name="Goeker M."/>
        </authorList>
    </citation>
    <scope>NUCLEOTIDE SEQUENCE [LARGE SCALE GENOMIC DNA]</scope>
    <source>
        <strain evidence="2 3">DSM 104836</strain>
    </source>
</reference>
<dbReference type="OrthoDB" id="7475241at2"/>
<keyword evidence="3" id="KW-1185">Reference proteome</keyword>
<comment type="caution">
    <text evidence="2">The sequence shown here is derived from an EMBL/GenBank/DDBJ whole genome shotgun (WGS) entry which is preliminary data.</text>
</comment>
<gene>
    <name evidence="2" type="ORF">EDD52_101166</name>
</gene>
<dbReference type="SUPFAM" id="SSF159664">
    <property type="entry name" value="CobE/GbiG C-terminal domain-like"/>
    <property type="match status" value="1"/>
</dbReference>
<dbReference type="RefSeq" id="WP_132241978.1">
    <property type="nucleotide sequence ID" value="NZ_SLZU01000001.1"/>
</dbReference>
<proteinExistence type="predicted"/>
<evidence type="ECO:0000313" key="2">
    <source>
        <dbReference type="EMBL" id="TCS67076.1"/>
    </source>
</evidence>
<feature type="domain" description="CobE/GbiG C-terminal" evidence="1">
    <location>
        <begin position="2"/>
        <end position="117"/>
    </location>
</feature>
<sequence length="122" mass="11952">MIVAGFGFRSAAGVDSLHDALRRAGGAGQVTALATAADKAASPAFQTFAKELALPVHAIPPLALKSPQTATQAPASIAARGTGSVAEAAALCAAGPGARLLQGRVISNDRMATCALAAGETT</sequence>
<organism evidence="2 3">
    <name type="scientific">Primorskyibacter sedentarius</name>
    <dbReference type="NCBI Taxonomy" id="745311"/>
    <lineage>
        <taxon>Bacteria</taxon>
        <taxon>Pseudomonadati</taxon>
        <taxon>Pseudomonadota</taxon>
        <taxon>Alphaproteobacteria</taxon>
        <taxon>Rhodobacterales</taxon>
        <taxon>Roseobacteraceae</taxon>
        <taxon>Primorskyibacter</taxon>
    </lineage>
</organism>
<dbReference type="InterPro" id="IPR002750">
    <property type="entry name" value="CobE/GbiG_C"/>
</dbReference>
<evidence type="ECO:0000313" key="3">
    <source>
        <dbReference type="Proteomes" id="UP000295696"/>
    </source>
</evidence>
<accession>A0A4R3JL92</accession>
<dbReference type="GO" id="GO:0016787">
    <property type="term" value="F:hydrolase activity"/>
    <property type="evidence" value="ECO:0007669"/>
    <property type="project" value="UniProtKB-KW"/>
</dbReference>
<keyword evidence="2" id="KW-0378">Hydrolase</keyword>
<dbReference type="Pfam" id="PF01890">
    <property type="entry name" value="CbiG_C"/>
    <property type="match status" value="1"/>
</dbReference>
<evidence type="ECO:0000259" key="1">
    <source>
        <dbReference type="Pfam" id="PF01890"/>
    </source>
</evidence>
<dbReference type="EMBL" id="SLZU01000001">
    <property type="protein sequence ID" value="TCS67076.1"/>
    <property type="molecule type" value="Genomic_DNA"/>
</dbReference>
<name>A0A4R3JL92_9RHOB</name>
<dbReference type="Proteomes" id="UP000295696">
    <property type="component" value="Unassembled WGS sequence"/>
</dbReference>
<protein>
    <submittedName>
        <fullName evidence="2">Cobalt-precorrin 5A hydrolase</fullName>
    </submittedName>
</protein>
<dbReference type="InterPro" id="IPR036518">
    <property type="entry name" value="CobE/GbiG_C_sf"/>
</dbReference>
<dbReference type="GO" id="GO:0009236">
    <property type="term" value="P:cobalamin biosynthetic process"/>
    <property type="evidence" value="ECO:0007669"/>
    <property type="project" value="InterPro"/>
</dbReference>
<dbReference type="Gene3D" id="3.30.420.180">
    <property type="entry name" value="CobE/GbiG C-terminal domain"/>
    <property type="match status" value="1"/>
</dbReference>
<dbReference type="AlphaFoldDB" id="A0A4R3JL92"/>